<dbReference type="AlphaFoldDB" id="A0A7C3ELP6"/>
<feature type="coiled-coil region" evidence="1">
    <location>
        <begin position="130"/>
        <end position="157"/>
    </location>
</feature>
<dbReference type="InterPro" id="IPR050180">
    <property type="entry name" value="RNR_Ribonuclease"/>
</dbReference>
<dbReference type="GO" id="GO:0000175">
    <property type="term" value="F:3'-5'-RNA exonuclease activity"/>
    <property type="evidence" value="ECO:0007669"/>
    <property type="project" value="TreeGrafter"/>
</dbReference>
<feature type="domain" description="RNB" evidence="2">
    <location>
        <begin position="241"/>
        <end position="514"/>
    </location>
</feature>
<dbReference type="InterPro" id="IPR056404">
    <property type="entry name" value="HTH_RNase_II"/>
</dbReference>
<comment type="caution">
    <text evidence="3">The sequence shown here is derived from an EMBL/GenBank/DDBJ whole genome shotgun (WGS) entry which is preliminary data.</text>
</comment>
<dbReference type="SUPFAM" id="SSF50249">
    <property type="entry name" value="Nucleic acid-binding proteins"/>
    <property type="match status" value="2"/>
</dbReference>
<dbReference type="Gene3D" id="1.10.10.10">
    <property type="entry name" value="Winged helix-like DNA-binding domain superfamily/Winged helix DNA-binding domain"/>
    <property type="match status" value="1"/>
</dbReference>
<dbReference type="InterPro" id="IPR001900">
    <property type="entry name" value="RNase_II/R"/>
</dbReference>
<dbReference type="InterPro" id="IPR036388">
    <property type="entry name" value="WH-like_DNA-bd_sf"/>
</dbReference>
<evidence type="ECO:0000259" key="2">
    <source>
        <dbReference type="SMART" id="SM00955"/>
    </source>
</evidence>
<dbReference type="PANTHER" id="PTHR23355">
    <property type="entry name" value="RIBONUCLEASE"/>
    <property type="match status" value="1"/>
</dbReference>
<keyword evidence="1" id="KW-0175">Coiled coil</keyword>
<gene>
    <name evidence="3" type="ORF">ENS59_11495</name>
</gene>
<organism evidence="3">
    <name type="scientific">Gracilinema caldarium</name>
    <dbReference type="NCBI Taxonomy" id="215591"/>
    <lineage>
        <taxon>Bacteria</taxon>
        <taxon>Pseudomonadati</taxon>
        <taxon>Spirochaetota</taxon>
        <taxon>Spirochaetia</taxon>
        <taxon>Spirochaetales</taxon>
        <taxon>Breznakiellaceae</taxon>
        <taxon>Gracilinema</taxon>
    </lineage>
</organism>
<dbReference type="SMART" id="SM00955">
    <property type="entry name" value="RNB"/>
    <property type="match status" value="1"/>
</dbReference>
<dbReference type="InterPro" id="IPR012340">
    <property type="entry name" value="NA-bd_OB-fold"/>
</dbReference>
<dbReference type="Pfam" id="PF00773">
    <property type="entry name" value="RNB"/>
    <property type="match status" value="2"/>
</dbReference>
<dbReference type="InterPro" id="IPR040596">
    <property type="entry name" value="RNase_II_C_S1"/>
</dbReference>
<accession>A0A7C3ELP6</accession>
<dbReference type="Gene3D" id="2.40.50.140">
    <property type="entry name" value="Nucleic acid-binding proteins"/>
    <property type="match status" value="1"/>
</dbReference>
<proteinExistence type="predicted"/>
<dbReference type="PANTHER" id="PTHR23355:SF42">
    <property type="entry name" value="RIBONUCLEASE II, CHLOROPLASTIC_MITOCHONDRIAL"/>
    <property type="match status" value="1"/>
</dbReference>
<reference evidence="3" key="1">
    <citation type="journal article" date="2020" name="mSystems">
        <title>Genome- and Community-Level Interaction Insights into Carbon Utilization and Element Cycling Functions of Hydrothermarchaeota in Hydrothermal Sediment.</title>
        <authorList>
            <person name="Zhou Z."/>
            <person name="Liu Y."/>
            <person name="Xu W."/>
            <person name="Pan J."/>
            <person name="Luo Z.H."/>
            <person name="Li M."/>
        </authorList>
    </citation>
    <scope>NUCLEOTIDE SEQUENCE [LARGE SCALE GENOMIC DNA]</scope>
    <source>
        <strain evidence="3">SpSt-503</strain>
    </source>
</reference>
<evidence type="ECO:0000313" key="3">
    <source>
        <dbReference type="EMBL" id="HFH30109.1"/>
    </source>
</evidence>
<name>A0A7C3ELP6_9SPIR</name>
<dbReference type="GO" id="GO:0000932">
    <property type="term" value="C:P-body"/>
    <property type="evidence" value="ECO:0007669"/>
    <property type="project" value="TreeGrafter"/>
</dbReference>
<evidence type="ECO:0000256" key="1">
    <source>
        <dbReference type="SAM" id="Coils"/>
    </source>
</evidence>
<dbReference type="Pfam" id="PF23161">
    <property type="entry name" value="HTH_RNase_II"/>
    <property type="match status" value="1"/>
</dbReference>
<dbReference type="Pfam" id="PF18614">
    <property type="entry name" value="RNase_II_C_S1"/>
    <property type="match status" value="1"/>
</dbReference>
<dbReference type="GO" id="GO:0003723">
    <property type="term" value="F:RNA binding"/>
    <property type="evidence" value="ECO:0007669"/>
    <property type="project" value="InterPro"/>
</dbReference>
<sequence length="617" mass="68833">MNNLEKALVIYKTKPAIVTEVADKVTIQLGNGEQIKLRPKDITLLHPGPVTSLKGLEEGLAEGDLTGAWELLAGNRTTVREAAELIFGEYNPRTAWELYKHIQDGLYFAEAAADASLTREVPELAVQVRSAEEVEQIQRKRNEKNREQEERERFLEHLRSGTYDKTSEGRFLQDVEALALGKTDKSRTLRDLGRAETPQEAHKLLLKIGYWDPFINPYPSRFGCPATSARVSIAPPPGEERLDLTGLPAFAIDNPWSTDPDDAVYIDGSILYVHVADPAASVLSDSEADLEARSRGSTLYLPEGALRMLHEESLAYFALGLGETSPALTFKITLAEDGSPDSIEIFRSTVRVSRLTYDEADRRSEEAALKDLFAFAEKNIRRRQDAGAVTIEFPEVHLHVADRHIEFSPIPSYRSAEMVRECMLIAGEATARWAMRNRIPFPFVAQELGDLPNEVLPGLAGSYQLRRCMRPRRLSAQPGDHAGLGLPVYTQVTSPLRRYTDLLAHQQIRRYLRGEALLSIDEVLERVAAGEAAALATVQAERASRLHWTAVYLQDRLGSTWDAIVVDVKGNRATIIIPELAMETQVVAKDGLTYNDMIKVELKSVKLPELECMFILP</sequence>
<dbReference type="EMBL" id="DSVL01000353">
    <property type="protein sequence ID" value="HFH30109.1"/>
    <property type="molecule type" value="Genomic_DNA"/>
</dbReference>
<protein>
    <submittedName>
        <fullName evidence="3">RNB domain-containing ribonuclease</fullName>
    </submittedName>
</protein>
<dbReference type="GO" id="GO:0006402">
    <property type="term" value="P:mRNA catabolic process"/>
    <property type="evidence" value="ECO:0007669"/>
    <property type="project" value="TreeGrafter"/>
</dbReference>